<evidence type="ECO:0000256" key="9">
    <source>
        <dbReference type="ARBA" id="ARBA00023010"/>
    </source>
</evidence>
<evidence type="ECO:0000256" key="14">
    <source>
        <dbReference type="SAM" id="SignalP"/>
    </source>
</evidence>
<evidence type="ECO:0000256" key="3">
    <source>
        <dbReference type="ARBA" id="ARBA00005751"/>
    </source>
</evidence>
<keyword evidence="17" id="KW-1185">Reference proteome</keyword>
<evidence type="ECO:0000256" key="1">
    <source>
        <dbReference type="ARBA" id="ARBA00004127"/>
    </source>
</evidence>
<dbReference type="PANTHER" id="PTHR13833">
    <property type="match status" value="1"/>
</dbReference>
<reference evidence="16" key="2">
    <citation type="submission" date="2021-03" db="UniProtKB">
        <authorList>
            <consortium name="EnsemblPlants"/>
        </authorList>
    </citation>
    <scope>IDENTIFICATION</scope>
</reference>
<feature type="compositionally biased region" description="Basic residues" evidence="12">
    <location>
        <begin position="431"/>
        <end position="444"/>
    </location>
</feature>
<proteinExistence type="inferred from homology"/>
<name>A0A803LVU5_CHEQI</name>
<dbReference type="Gene3D" id="2.120.10.30">
    <property type="entry name" value="TolB, C-terminal domain"/>
    <property type="match status" value="1"/>
</dbReference>
<feature type="transmembrane region" description="Helical" evidence="13">
    <location>
        <begin position="749"/>
        <end position="767"/>
    </location>
</feature>
<dbReference type="InterPro" id="IPR023201">
    <property type="entry name" value="SecY_dom_sf"/>
</dbReference>
<evidence type="ECO:0000256" key="4">
    <source>
        <dbReference type="ARBA" id="ARBA00022448"/>
    </source>
</evidence>
<keyword evidence="6" id="KW-0677">Repeat</keyword>
<dbReference type="Pfam" id="PF00344">
    <property type="entry name" value="SecY"/>
    <property type="match status" value="2"/>
</dbReference>
<feature type="transmembrane region" description="Helical" evidence="13">
    <location>
        <begin position="514"/>
        <end position="535"/>
    </location>
</feature>
<dbReference type="GO" id="GO:0009535">
    <property type="term" value="C:chloroplast thylakoid membrane"/>
    <property type="evidence" value="ECO:0007669"/>
    <property type="project" value="UniProtKB-SubCell"/>
</dbReference>
<dbReference type="SUPFAM" id="SSF103491">
    <property type="entry name" value="Preprotein translocase SecY subunit"/>
    <property type="match status" value="1"/>
</dbReference>
<feature type="region of interest" description="Disordered" evidence="12">
    <location>
        <begin position="356"/>
        <end position="466"/>
    </location>
</feature>
<evidence type="ECO:0000313" key="17">
    <source>
        <dbReference type="Proteomes" id="UP000596660"/>
    </source>
</evidence>
<comment type="similarity">
    <text evidence="3">Belongs to the SecY/SEC61-alpha family.</text>
</comment>
<evidence type="ECO:0000256" key="5">
    <source>
        <dbReference type="ARBA" id="ARBA00022692"/>
    </source>
</evidence>
<evidence type="ECO:0000256" key="11">
    <source>
        <dbReference type="PROSITE-ProRule" id="PRU00657"/>
    </source>
</evidence>
<dbReference type="Gramene" id="AUR62019596-RA">
    <property type="protein sequence ID" value="AUR62019596-RA:cds"/>
    <property type="gene ID" value="AUR62019596"/>
</dbReference>
<dbReference type="Proteomes" id="UP000596660">
    <property type="component" value="Unplaced"/>
</dbReference>
<keyword evidence="7" id="KW-0653">Protein transport</keyword>
<keyword evidence="8 13" id="KW-1133">Transmembrane helix</keyword>
<comment type="subcellular location">
    <subcellularLocation>
        <location evidence="1">Endomembrane system</location>
        <topology evidence="1">Multi-pass membrane protein</topology>
    </subcellularLocation>
    <subcellularLocation>
        <location evidence="2">Plastid</location>
        <location evidence="2">Chloroplast thylakoid membrane</location>
        <topology evidence="2">Multi-pass membrane protein</topology>
    </subcellularLocation>
</comment>
<dbReference type="Gene3D" id="1.10.3370.10">
    <property type="entry name" value="SecY subunit domain"/>
    <property type="match status" value="2"/>
</dbReference>
<feature type="compositionally biased region" description="Basic and acidic residues" evidence="12">
    <location>
        <begin position="379"/>
        <end position="388"/>
    </location>
</feature>
<feature type="domain" description="Dicer dsRNA-binding fold" evidence="15">
    <location>
        <begin position="783"/>
        <end position="799"/>
    </location>
</feature>
<evidence type="ECO:0000256" key="2">
    <source>
        <dbReference type="ARBA" id="ARBA00004454"/>
    </source>
</evidence>
<feature type="chain" id="PRO_5030582109" description="Dicer dsRNA-binding fold domain-containing protein" evidence="14">
    <location>
        <begin position="27"/>
        <end position="799"/>
    </location>
</feature>
<dbReference type="PROSITE" id="PS00755">
    <property type="entry name" value="SECY_1"/>
    <property type="match status" value="1"/>
</dbReference>
<evidence type="ECO:0000256" key="6">
    <source>
        <dbReference type="ARBA" id="ARBA00022737"/>
    </source>
</evidence>
<accession>A0A803LVU5</accession>
<dbReference type="EnsemblPlants" id="AUR62019596-RA">
    <property type="protein sequence ID" value="AUR62019596-RA:cds"/>
    <property type="gene ID" value="AUR62019596"/>
</dbReference>
<dbReference type="SUPFAM" id="SSF101898">
    <property type="entry name" value="NHL repeat"/>
    <property type="match status" value="1"/>
</dbReference>
<keyword evidence="9" id="KW-0811">Translocation</keyword>
<dbReference type="InterPro" id="IPR002208">
    <property type="entry name" value="SecY/SEC61-alpha"/>
</dbReference>
<dbReference type="GO" id="GO:0003723">
    <property type="term" value="F:RNA binding"/>
    <property type="evidence" value="ECO:0007669"/>
    <property type="project" value="UniProtKB-UniRule"/>
</dbReference>
<evidence type="ECO:0000256" key="7">
    <source>
        <dbReference type="ARBA" id="ARBA00022927"/>
    </source>
</evidence>
<dbReference type="InterPro" id="IPR005034">
    <property type="entry name" value="Dicer_dimerisation"/>
</dbReference>
<keyword evidence="4" id="KW-0813">Transport</keyword>
<keyword evidence="5 13" id="KW-0812">Transmembrane</keyword>
<protein>
    <recommendedName>
        <fullName evidence="15">Dicer dsRNA-binding fold domain-containing protein</fullName>
    </recommendedName>
</protein>
<evidence type="ECO:0000256" key="8">
    <source>
        <dbReference type="ARBA" id="ARBA00022989"/>
    </source>
</evidence>
<dbReference type="GO" id="GO:0016891">
    <property type="term" value="F:RNA endonuclease activity producing 5'-phosphomonoesters, hydrolytic mechanism"/>
    <property type="evidence" value="ECO:0007669"/>
    <property type="project" value="InterPro"/>
</dbReference>
<keyword evidence="10 13" id="KW-0472">Membrane</keyword>
<evidence type="ECO:0000256" key="13">
    <source>
        <dbReference type="SAM" id="Phobius"/>
    </source>
</evidence>
<feature type="transmembrane region" description="Helical" evidence="13">
    <location>
        <begin position="555"/>
        <end position="577"/>
    </location>
</feature>
<keyword evidence="11" id="KW-0694">RNA-binding</keyword>
<dbReference type="PROSITE" id="PS51327">
    <property type="entry name" value="DICER_DSRBF"/>
    <property type="match status" value="1"/>
</dbReference>
<dbReference type="InterPro" id="IPR001258">
    <property type="entry name" value="NHL_repeat"/>
</dbReference>
<dbReference type="GO" id="GO:0015031">
    <property type="term" value="P:protein transport"/>
    <property type="evidence" value="ECO:0007669"/>
    <property type="project" value="UniProtKB-KW"/>
</dbReference>
<feature type="transmembrane region" description="Helical" evidence="13">
    <location>
        <begin position="614"/>
        <end position="636"/>
    </location>
</feature>
<dbReference type="PANTHER" id="PTHR13833:SF73">
    <property type="entry name" value="NHL DOMAIN-CONTAINING PROTEIN"/>
    <property type="match status" value="1"/>
</dbReference>
<dbReference type="Pfam" id="PF01436">
    <property type="entry name" value="NHL"/>
    <property type="match status" value="1"/>
</dbReference>
<reference evidence="16" key="1">
    <citation type="journal article" date="2017" name="Nature">
        <title>The genome of Chenopodium quinoa.</title>
        <authorList>
            <person name="Jarvis D.E."/>
            <person name="Ho Y.S."/>
            <person name="Lightfoot D.J."/>
            <person name="Schmoeckel S.M."/>
            <person name="Li B."/>
            <person name="Borm T.J.A."/>
            <person name="Ohyanagi H."/>
            <person name="Mineta K."/>
            <person name="Michell C.T."/>
            <person name="Saber N."/>
            <person name="Kharbatia N.M."/>
            <person name="Rupper R.R."/>
            <person name="Sharp A.R."/>
            <person name="Dally N."/>
            <person name="Boughton B.A."/>
            <person name="Woo Y.H."/>
            <person name="Gao G."/>
            <person name="Schijlen E.G.W.M."/>
            <person name="Guo X."/>
            <person name="Momin A.A."/>
            <person name="Negrao S."/>
            <person name="Al-Babili S."/>
            <person name="Gehring C."/>
            <person name="Roessner U."/>
            <person name="Jung C."/>
            <person name="Murphy K."/>
            <person name="Arold S.T."/>
            <person name="Gojobori T."/>
            <person name="van der Linden C.G."/>
            <person name="van Loo E.N."/>
            <person name="Jellen E.N."/>
            <person name="Maughan P.J."/>
            <person name="Tester M."/>
        </authorList>
    </citation>
    <scope>NUCLEOTIDE SEQUENCE [LARGE SCALE GENOMIC DNA]</scope>
    <source>
        <strain evidence="16">cv. PI 614886</strain>
    </source>
</reference>
<dbReference type="GO" id="GO:0012505">
    <property type="term" value="C:endomembrane system"/>
    <property type="evidence" value="ECO:0007669"/>
    <property type="project" value="UniProtKB-SubCell"/>
</dbReference>
<sequence length="799" mass="87076">MRTFLLFINLIPFFLLFLSQFPVATAVVSTPAGPLIKHLSSLLKWTKNSPKSSQSDGPVVQFESGYLVETVIEGNAIGVVPYSIRVSHDGELFAVDSEGSNIVRITPPLSQYSRARLVAGSFQGKTGHVDGKPNDARFNHPKGVAMDDKGNVYIADTDNLAIRKVGEGGVTTIAGGKSNVAGYTDGPSEDAKFSTDFDVVYVPSTCSLLVVDRGNAALRQISLNQEDCDSNYSSISVSDIVMVISAIFVGYTSCLLHQGFGPAFISEFLQSSASDDPQKLLKEKQNSILESVKEEQVHAGSGWPPFGQMIGDLGKLAHESLSNVIVPLIPPRFSPRKGLTPLKDALKMPEDAVQPQLIAQKQRTPVPVSESWQAYAPDTTEKHSEAKTLKMRSASLKDPSLSSKHRSSKRQEYSEFYGSSEAPHKSGQTRSKAHKERSKHRHREKSGEVSSGAHASEPKPGEYKGVNYNDPSCMQYNNMRGGFRALDLVRPILPFLPRVEGPGKDKTVPFREKVIYTVVSLFIFLVCSQLLYGIHSKSGSDPFYWMRLILASSHGTVMELGISPIVTSGMVVQVLLCFRHLFKNGAQKLLGILITAGEATAYVLSGMYGSVAQLGAANSVLIVIQLTFAGIIMLSVDEMLQNGYGLGSGISLFMASNIWKEPKYIEFVSFDKKLLYRKFGGIFIVSLVGKWKQSEVSGVYVPVGGLAYYITAPLRVHTINTSEVIEVLEQKMMIPGHRQSSIYKELDRYIPTAAAFGGICLGALTILADFLGATGSGTGILLAVSIIYQYCEAFEREGY</sequence>
<feature type="transmembrane region" description="Helical" evidence="13">
    <location>
        <begin position="589"/>
        <end position="608"/>
    </location>
</feature>
<dbReference type="InterPro" id="IPR030659">
    <property type="entry name" value="SecY_CS"/>
</dbReference>
<dbReference type="Pfam" id="PF10559">
    <property type="entry name" value="Plug_translocon"/>
    <property type="match status" value="1"/>
</dbReference>
<organism evidence="16 17">
    <name type="scientific">Chenopodium quinoa</name>
    <name type="common">Quinoa</name>
    <dbReference type="NCBI Taxonomy" id="63459"/>
    <lineage>
        <taxon>Eukaryota</taxon>
        <taxon>Viridiplantae</taxon>
        <taxon>Streptophyta</taxon>
        <taxon>Embryophyta</taxon>
        <taxon>Tracheophyta</taxon>
        <taxon>Spermatophyta</taxon>
        <taxon>Magnoliopsida</taxon>
        <taxon>eudicotyledons</taxon>
        <taxon>Gunneridae</taxon>
        <taxon>Pentapetalae</taxon>
        <taxon>Caryophyllales</taxon>
        <taxon>Chenopodiaceae</taxon>
        <taxon>Chenopodioideae</taxon>
        <taxon>Atripliceae</taxon>
        <taxon>Chenopodium</taxon>
    </lineage>
</organism>
<evidence type="ECO:0000256" key="10">
    <source>
        <dbReference type="ARBA" id="ARBA00023136"/>
    </source>
</evidence>
<dbReference type="AlphaFoldDB" id="A0A803LVU5"/>
<keyword evidence="14" id="KW-0732">Signal</keyword>
<dbReference type="InterPro" id="IPR019561">
    <property type="entry name" value="Translocon_Sec61/SecY_plug_dom"/>
</dbReference>
<evidence type="ECO:0000259" key="15">
    <source>
        <dbReference type="PROSITE" id="PS51327"/>
    </source>
</evidence>
<dbReference type="InterPro" id="IPR011042">
    <property type="entry name" value="6-blade_b-propeller_TolB-like"/>
</dbReference>
<evidence type="ECO:0000313" key="16">
    <source>
        <dbReference type="EnsemblPlants" id="AUR62019596-RA:cds"/>
    </source>
</evidence>
<evidence type="ECO:0000256" key="12">
    <source>
        <dbReference type="SAM" id="MobiDB-lite"/>
    </source>
</evidence>
<feature type="signal peptide" evidence="14">
    <location>
        <begin position="1"/>
        <end position="26"/>
    </location>
</feature>